<dbReference type="RefSeq" id="XP_033778151.1">
    <property type="nucleotide sequence ID" value="XM_033922260.1"/>
</dbReference>
<gene>
    <name evidence="9 10 11" type="primary">TLCD3A</name>
</gene>
<comment type="subcellular location">
    <subcellularLocation>
        <location evidence="1">Membrane</location>
        <topology evidence="1">Multi-pass membrane protein</topology>
    </subcellularLocation>
</comment>
<dbReference type="PANTHER" id="PTHR13439">
    <property type="entry name" value="CT120 PROTEIN"/>
    <property type="match status" value="1"/>
</dbReference>
<evidence type="ECO:0000256" key="2">
    <source>
        <dbReference type="ARBA" id="ARBA00022692"/>
    </source>
</evidence>
<reference evidence="9 10" key="1">
    <citation type="submission" date="2025-04" db="UniProtKB">
        <authorList>
            <consortium name="RefSeq"/>
        </authorList>
    </citation>
    <scope>IDENTIFICATION</scope>
</reference>
<feature type="transmembrane region" description="Helical" evidence="6">
    <location>
        <begin position="184"/>
        <end position="208"/>
    </location>
</feature>
<dbReference type="InterPro" id="IPR006634">
    <property type="entry name" value="TLC-dom"/>
</dbReference>
<dbReference type="KEGG" id="gsh:117349159"/>
<name>A0A6P8NPN0_GEOSA</name>
<keyword evidence="4 5" id="KW-0472">Membrane</keyword>
<feature type="transmembrane region" description="Helical" evidence="6">
    <location>
        <begin position="71"/>
        <end position="92"/>
    </location>
</feature>
<feature type="transmembrane region" description="Helical" evidence="6">
    <location>
        <begin position="123"/>
        <end position="143"/>
    </location>
</feature>
<dbReference type="GO" id="GO:0055088">
    <property type="term" value="P:lipid homeostasis"/>
    <property type="evidence" value="ECO:0007669"/>
    <property type="project" value="TreeGrafter"/>
</dbReference>
<sequence>MLHVLGLGALFFPGLFLLARRCARRALPGWTMADRSLVGTRFVSSVQAVLATVSGLIIVSSCRDVRNDRHWLATAYLWFLIPYMTYDTYAMYLCHWYRSLEKENMDGKKLVMRAVKSFVQKDFLMFVHHMAILTILVPIGLYFRRGLGDFFVGCLLVAELSTPFVSLGKVLIQLKQQHTLLHKVNGGFILLTFFLCRILLFPFMYYAYGRQYGIPLYKVPFHIPLHCNVANASILAPQLYWFCLICRKAVRLYSNAQTKKVG</sequence>
<evidence type="ECO:0000313" key="10">
    <source>
        <dbReference type="RefSeq" id="XP_033778151.1"/>
    </source>
</evidence>
<evidence type="ECO:0000256" key="3">
    <source>
        <dbReference type="ARBA" id="ARBA00022989"/>
    </source>
</evidence>
<keyword evidence="3 6" id="KW-1133">Transmembrane helix</keyword>
<dbReference type="GeneID" id="117349159"/>
<organism evidence="8 11">
    <name type="scientific">Geotrypetes seraphini</name>
    <name type="common">Gaboon caecilian</name>
    <name type="synonym">Caecilia seraphini</name>
    <dbReference type="NCBI Taxonomy" id="260995"/>
    <lineage>
        <taxon>Eukaryota</taxon>
        <taxon>Metazoa</taxon>
        <taxon>Chordata</taxon>
        <taxon>Craniata</taxon>
        <taxon>Vertebrata</taxon>
        <taxon>Euteleostomi</taxon>
        <taxon>Amphibia</taxon>
        <taxon>Gymnophiona</taxon>
        <taxon>Geotrypetes</taxon>
    </lineage>
</organism>
<dbReference type="Pfam" id="PF03798">
    <property type="entry name" value="TRAM_LAG1_CLN8"/>
    <property type="match status" value="1"/>
</dbReference>
<evidence type="ECO:0000313" key="11">
    <source>
        <dbReference type="RefSeq" id="XP_033778152.1"/>
    </source>
</evidence>
<feature type="transmembrane region" description="Helical" evidence="6">
    <location>
        <begin position="150"/>
        <end position="172"/>
    </location>
</feature>
<evidence type="ECO:0000256" key="5">
    <source>
        <dbReference type="PROSITE-ProRule" id="PRU00205"/>
    </source>
</evidence>
<proteinExistence type="predicted"/>
<feature type="domain" description="TLC" evidence="7">
    <location>
        <begin position="33"/>
        <end position="254"/>
    </location>
</feature>
<dbReference type="CTD" id="79850"/>
<accession>A0A6P8NPN0</accession>
<dbReference type="GO" id="GO:0005783">
    <property type="term" value="C:endoplasmic reticulum"/>
    <property type="evidence" value="ECO:0007669"/>
    <property type="project" value="TreeGrafter"/>
</dbReference>
<dbReference type="Proteomes" id="UP000515159">
    <property type="component" value="Chromosome 15"/>
</dbReference>
<evidence type="ECO:0000256" key="6">
    <source>
        <dbReference type="SAM" id="Phobius"/>
    </source>
</evidence>
<evidence type="ECO:0000313" key="9">
    <source>
        <dbReference type="RefSeq" id="XP_033778150.1"/>
    </source>
</evidence>
<dbReference type="PROSITE" id="PS50922">
    <property type="entry name" value="TLC"/>
    <property type="match status" value="1"/>
</dbReference>
<keyword evidence="2 5" id="KW-0812">Transmembrane</keyword>
<evidence type="ECO:0000256" key="4">
    <source>
        <dbReference type="ARBA" id="ARBA00023136"/>
    </source>
</evidence>
<dbReference type="InterPro" id="IPR050846">
    <property type="entry name" value="TLCD"/>
</dbReference>
<dbReference type="AlphaFoldDB" id="A0A6P8NPN0"/>
<dbReference type="RefSeq" id="XP_033778150.1">
    <property type="nucleotide sequence ID" value="XM_033922259.1"/>
</dbReference>
<dbReference type="GO" id="GO:0016020">
    <property type="term" value="C:membrane"/>
    <property type="evidence" value="ECO:0007669"/>
    <property type="project" value="UniProtKB-SubCell"/>
</dbReference>
<feature type="transmembrane region" description="Helical" evidence="6">
    <location>
        <begin position="40"/>
        <end position="59"/>
    </location>
</feature>
<dbReference type="PANTHER" id="PTHR13439:SF20">
    <property type="entry name" value="TLC DOMAIN-CONTAINING PROTEIN 3A"/>
    <property type="match status" value="1"/>
</dbReference>
<keyword evidence="8" id="KW-1185">Reference proteome</keyword>
<dbReference type="SMART" id="SM00724">
    <property type="entry name" value="TLC"/>
    <property type="match status" value="1"/>
</dbReference>
<evidence type="ECO:0000313" key="8">
    <source>
        <dbReference type="Proteomes" id="UP000515159"/>
    </source>
</evidence>
<dbReference type="OrthoDB" id="10266980at2759"/>
<protein>
    <submittedName>
        <fullName evidence="9 10">TLC domain-containing protein 3A isoform X1</fullName>
    </submittedName>
</protein>
<evidence type="ECO:0000256" key="1">
    <source>
        <dbReference type="ARBA" id="ARBA00004141"/>
    </source>
</evidence>
<evidence type="ECO:0000259" key="7">
    <source>
        <dbReference type="PROSITE" id="PS50922"/>
    </source>
</evidence>
<dbReference type="RefSeq" id="XP_033778152.1">
    <property type="nucleotide sequence ID" value="XM_033922261.1"/>
</dbReference>